<accession>G4RD89</accession>
<name>G4RD89_PELHB</name>
<keyword evidence="2" id="KW-1185">Reference proteome</keyword>
<dbReference type="RefSeq" id="WP_014129864.1">
    <property type="nucleotide sequence ID" value="NC_016078.1"/>
</dbReference>
<dbReference type="HOGENOM" id="CLU_2130476_0_0_5"/>
<dbReference type="EMBL" id="CP003075">
    <property type="protein sequence ID" value="AEQ50715.1"/>
    <property type="molecule type" value="Genomic_DNA"/>
</dbReference>
<sequence length="117" mass="11847">MGLARDIGGEIVKALAVLALVFLAFAHQPVSVGAADDGFSYSVADLSFCGGAPDDDSGGHSPCHACRAGIADLPPAPCEIEPAYVGFASAGFALTDDLVAEQHPFSIHKSRAPPALA</sequence>
<protein>
    <submittedName>
        <fullName evidence="1">Uncharacterized protein</fullName>
    </submittedName>
</protein>
<dbReference type="KEGG" id="phl:KKY_676"/>
<dbReference type="STRING" id="1082931.KKY_676"/>
<evidence type="ECO:0000313" key="2">
    <source>
        <dbReference type="Proteomes" id="UP000008850"/>
    </source>
</evidence>
<dbReference type="Proteomes" id="UP000008850">
    <property type="component" value="Chromosome"/>
</dbReference>
<gene>
    <name evidence="1" type="ordered locus">KKY_676</name>
</gene>
<organism evidence="1 2">
    <name type="scientific">Pelagibacterium halotolerans (strain DSM 22347 / JCM 15775 / CGMCC 1.7692 / B2)</name>
    <dbReference type="NCBI Taxonomy" id="1082931"/>
    <lineage>
        <taxon>Bacteria</taxon>
        <taxon>Pseudomonadati</taxon>
        <taxon>Pseudomonadota</taxon>
        <taxon>Alphaproteobacteria</taxon>
        <taxon>Hyphomicrobiales</taxon>
        <taxon>Devosiaceae</taxon>
        <taxon>Pelagibacterium</taxon>
    </lineage>
</organism>
<proteinExistence type="predicted"/>
<dbReference type="AlphaFoldDB" id="G4RD89"/>
<reference evidence="1 2" key="1">
    <citation type="journal article" date="2012" name="J. Bacteriol.">
        <title>Complete genome sequence of Pelagibacterium halotolerans B2T.</title>
        <authorList>
            <person name="Huo Y.Y."/>
            <person name="Cheng H."/>
            <person name="Han X.F."/>
            <person name="Jiang X.W."/>
            <person name="Sun C."/>
            <person name="Zhang X.Q."/>
            <person name="Zhu X.F."/>
            <person name="Liu Y.F."/>
            <person name="Li P.F."/>
            <person name="Ni P.X."/>
            <person name="Wu M."/>
        </authorList>
    </citation>
    <scope>NUCLEOTIDE SEQUENCE [LARGE SCALE GENOMIC DNA]</scope>
    <source>
        <strain evidence="2">DSM 22347 / JCM 15775 / CGMCC 1.7692 / B2</strain>
    </source>
</reference>
<evidence type="ECO:0000313" key="1">
    <source>
        <dbReference type="EMBL" id="AEQ50715.1"/>
    </source>
</evidence>